<dbReference type="RefSeq" id="WP_286345296.1">
    <property type="nucleotide sequence ID" value="NZ_AP027732.1"/>
</dbReference>
<feature type="domain" description="Hypervirulence associated protein TUDOR" evidence="2">
    <location>
        <begin position="8"/>
        <end position="66"/>
    </location>
</feature>
<name>A0ABM8GIU1_9MICO</name>
<evidence type="ECO:0000259" key="2">
    <source>
        <dbReference type="Pfam" id="PF11160"/>
    </source>
</evidence>
<reference evidence="4" key="1">
    <citation type="journal article" date="2019" name="Int. J. Syst. Evol. Microbiol.">
        <title>The Global Catalogue of Microorganisms (GCM) 10K type strain sequencing project: providing services to taxonomists for standard genome sequencing and annotation.</title>
        <authorList>
            <consortium name="The Broad Institute Genomics Platform"/>
            <consortium name="The Broad Institute Genome Sequencing Center for Infectious Disease"/>
            <person name="Wu L."/>
            <person name="Ma J."/>
        </authorList>
    </citation>
    <scope>NUCLEOTIDE SEQUENCE [LARGE SCALE GENOMIC DNA]</scope>
    <source>
        <strain evidence="4">NBRC 108728</strain>
    </source>
</reference>
<dbReference type="InterPro" id="IPR021331">
    <property type="entry name" value="Hva1_TUDOR"/>
</dbReference>
<proteinExistence type="predicted"/>
<feature type="region of interest" description="Disordered" evidence="1">
    <location>
        <begin position="1"/>
        <end position="23"/>
    </location>
</feature>
<organism evidence="3 4">
    <name type="scientific">Frondihabitans sucicola</name>
    <dbReference type="NCBI Taxonomy" id="1268041"/>
    <lineage>
        <taxon>Bacteria</taxon>
        <taxon>Bacillati</taxon>
        <taxon>Actinomycetota</taxon>
        <taxon>Actinomycetes</taxon>
        <taxon>Micrococcales</taxon>
        <taxon>Microbacteriaceae</taxon>
        <taxon>Frondihabitans</taxon>
    </lineage>
</organism>
<evidence type="ECO:0000313" key="4">
    <source>
        <dbReference type="Proteomes" id="UP001321486"/>
    </source>
</evidence>
<gene>
    <name evidence="3" type="ORF">GCM10025867_05310</name>
</gene>
<keyword evidence="4" id="KW-1185">Reference proteome</keyword>
<dbReference type="EMBL" id="AP027732">
    <property type="protein sequence ID" value="BDZ48290.1"/>
    <property type="molecule type" value="Genomic_DNA"/>
</dbReference>
<dbReference type="Proteomes" id="UP001321486">
    <property type="component" value="Chromosome"/>
</dbReference>
<dbReference type="Pfam" id="PF11160">
    <property type="entry name" value="Hva1_TUDOR"/>
    <property type="match status" value="1"/>
</dbReference>
<evidence type="ECO:0000313" key="3">
    <source>
        <dbReference type="EMBL" id="BDZ48290.1"/>
    </source>
</evidence>
<evidence type="ECO:0000256" key="1">
    <source>
        <dbReference type="SAM" id="MobiDB-lite"/>
    </source>
</evidence>
<sequence length="72" mass="7825">MAESLAVGDRVSWNTSQGRTHGVVKERKTSDFEFDGQSFTASRDEPAFVVESEKTGARAAHKGSALRKLAAR</sequence>
<accession>A0ABM8GIU1</accession>
<dbReference type="Gene3D" id="2.30.30.1060">
    <property type="match status" value="1"/>
</dbReference>
<protein>
    <recommendedName>
        <fullName evidence="2">Hypervirulence associated protein TUDOR domain-containing protein</fullName>
    </recommendedName>
</protein>